<dbReference type="EMBL" id="CP034235">
    <property type="protein sequence ID" value="QGQ98403.1"/>
    <property type="molecule type" value="Genomic_DNA"/>
</dbReference>
<dbReference type="InterPro" id="IPR014710">
    <property type="entry name" value="RmlC-like_jellyroll"/>
</dbReference>
<dbReference type="PANTHER" id="PTHR38599:SF1">
    <property type="entry name" value="CUPIN DOMAIN PROTEIN (AFU_ORTHOLOGUE AFUA_3G13620)"/>
    <property type="match status" value="1"/>
</dbReference>
<dbReference type="AlphaFoldDB" id="A0A6B8RSG3"/>
<dbReference type="Pfam" id="PF07883">
    <property type="entry name" value="Cupin_2"/>
    <property type="match status" value="1"/>
</dbReference>
<protein>
    <submittedName>
        <fullName evidence="2">Cupin domain-containing protein</fullName>
    </submittedName>
</protein>
<dbReference type="OrthoDB" id="9811153at2"/>
<evidence type="ECO:0000313" key="3">
    <source>
        <dbReference type="Proteomes" id="UP000426246"/>
    </source>
</evidence>
<keyword evidence="3" id="KW-1185">Reference proteome</keyword>
<gene>
    <name evidence="2" type="ORF">EHS13_27705</name>
</gene>
<dbReference type="KEGG" id="ppsc:EHS13_27705"/>
<proteinExistence type="predicted"/>
<dbReference type="RefSeq" id="WP_155703507.1">
    <property type="nucleotide sequence ID" value="NZ_CP034235.1"/>
</dbReference>
<sequence length="143" mass="15379">MKRKKTLIIAVVVAVVVLITGGAYAYQPVSAQEEIKRTALLQHDISIPGREVIQDRVDFAPGVVSPTHSHPGEEIAYVLKGSLKYEVQGMSPVTLKAGENLFIPAGSVHRATNVGKETASELATYVVEKGKELLIIHPSTVLP</sequence>
<dbReference type="Gene3D" id="2.60.120.10">
    <property type="entry name" value="Jelly Rolls"/>
    <property type="match status" value="1"/>
</dbReference>
<feature type="domain" description="Cupin type-2" evidence="1">
    <location>
        <begin position="57"/>
        <end position="122"/>
    </location>
</feature>
<evidence type="ECO:0000259" key="1">
    <source>
        <dbReference type="Pfam" id="PF07883"/>
    </source>
</evidence>
<dbReference type="SUPFAM" id="SSF51182">
    <property type="entry name" value="RmlC-like cupins"/>
    <property type="match status" value="1"/>
</dbReference>
<dbReference type="InterPro" id="IPR011051">
    <property type="entry name" value="RmlC_Cupin_sf"/>
</dbReference>
<evidence type="ECO:0000313" key="2">
    <source>
        <dbReference type="EMBL" id="QGQ98403.1"/>
    </source>
</evidence>
<dbReference type="Proteomes" id="UP000426246">
    <property type="component" value="Chromosome"/>
</dbReference>
<dbReference type="InterPro" id="IPR013096">
    <property type="entry name" value="Cupin_2"/>
</dbReference>
<dbReference type="CDD" id="cd02235">
    <property type="entry name" value="cupin_BLL4011-like"/>
    <property type="match status" value="1"/>
</dbReference>
<name>A0A6B8RSG3_9BACL</name>
<reference evidence="3" key="1">
    <citation type="submission" date="2018-11" db="EMBL/GenBank/DDBJ databases">
        <title>Complete genome sequence of Paenibacillus sp. ML311-T8.</title>
        <authorList>
            <person name="Nam Y.-D."/>
            <person name="Kang J."/>
            <person name="Chung W.-H."/>
            <person name="Park Y.S."/>
        </authorList>
    </citation>
    <scope>NUCLEOTIDE SEQUENCE [LARGE SCALE GENOMIC DNA]</scope>
    <source>
        <strain evidence="3">ML311-T8</strain>
    </source>
</reference>
<organism evidence="2 3">
    <name type="scientific">Paenibacillus psychroresistens</name>
    <dbReference type="NCBI Taxonomy" id="1778678"/>
    <lineage>
        <taxon>Bacteria</taxon>
        <taxon>Bacillati</taxon>
        <taxon>Bacillota</taxon>
        <taxon>Bacilli</taxon>
        <taxon>Bacillales</taxon>
        <taxon>Paenibacillaceae</taxon>
        <taxon>Paenibacillus</taxon>
    </lineage>
</organism>
<dbReference type="PANTHER" id="PTHR38599">
    <property type="entry name" value="CUPIN DOMAIN PROTEIN (AFU_ORTHOLOGUE AFUA_3G13620)"/>
    <property type="match status" value="1"/>
</dbReference>
<accession>A0A6B8RSG3</accession>